<evidence type="ECO:0000259" key="1">
    <source>
        <dbReference type="Pfam" id="PF16363"/>
    </source>
</evidence>
<gene>
    <name evidence="3" type="ORF">DEACI_0555</name>
    <name evidence="2" type="ORF">DEACI_0986</name>
</gene>
<dbReference type="CDD" id="cd05257">
    <property type="entry name" value="Arna_like_SDR_e"/>
    <property type="match status" value="1"/>
</dbReference>
<dbReference type="InterPro" id="IPR036291">
    <property type="entry name" value="NAD(P)-bd_dom_sf"/>
</dbReference>
<reference evidence="3" key="1">
    <citation type="submission" date="2014-11" db="EMBL/GenBank/DDBJ databases">
        <authorList>
            <person name="Hornung B.V."/>
        </authorList>
    </citation>
    <scope>NUCLEOTIDE SEQUENCE</scope>
    <source>
        <strain evidence="3">INE</strain>
    </source>
</reference>
<dbReference type="EMBL" id="CDGJ01000015">
    <property type="protein sequence ID" value="CEJ06109.1"/>
    <property type="molecule type" value="Genomic_DNA"/>
</dbReference>
<dbReference type="Gene3D" id="3.40.50.720">
    <property type="entry name" value="NAD(P)-binding Rossmann-like Domain"/>
    <property type="match status" value="1"/>
</dbReference>
<evidence type="ECO:0000313" key="4">
    <source>
        <dbReference type="Proteomes" id="UP001071230"/>
    </source>
</evidence>
<dbReference type="GO" id="GO:0016831">
    <property type="term" value="F:carboxy-lyase activity"/>
    <property type="evidence" value="ECO:0007669"/>
    <property type="project" value="InterPro"/>
</dbReference>
<dbReference type="RefSeq" id="WP_240984022.1">
    <property type="nucleotide sequence ID" value="NZ_CDGJ01000015.1"/>
</dbReference>
<accession>A0A8S0VW22</accession>
<evidence type="ECO:0000313" key="3">
    <source>
        <dbReference type="EMBL" id="CEJ06109.1"/>
    </source>
</evidence>
<proteinExistence type="predicted"/>
<dbReference type="Proteomes" id="UP001071230">
    <property type="component" value="Unassembled WGS sequence"/>
</dbReference>
<dbReference type="EMBL" id="LR746496">
    <property type="protein sequence ID" value="CAA7600333.1"/>
    <property type="molecule type" value="Genomic_DNA"/>
</dbReference>
<dbReference type="InterPro" id="IPR016040">
    <property type="entry name" value="NAD(P)-bd_dom"/>
</dbReference>
<organism evidence="2">
    <name type="scientific">Acididesulfobacillus acetoxydans</name>
    <dbReference type="NCBI Taxonomy" id="1561005"/>
    <lineage>
        <taxon>Bacteria</taxon>
        <taxon>Bacillati</taxon>
        <taxon>Bacillota</taxon>
        <taxon>Clostridia</taxon>
        <taxon>Eubacteriales</taxon>
        <taxon>Peptococcaceae</taxon>
        <taxon>Acididesulfobacillus</taxon>
    </lineage>
</organism>
<reference evidence="2" key="2">
    <citation type="submission" date="2020-01" db="EMBL/GenBank/DDBJ databases">
        <authorList>
            <person name="Hornung B."/>
        </authorList>
    </citation>
    <scope>NUCLEOTIDE SEQUENCE</scope>
    <source>
        <strain evidence="2">PacBioINE</strain>
    </source>
</reference>
<name>A0A8S0VW22_9FIRM</name>
<dbReference type="PANTHER" id="PTHR43000">
    <property type="entry name" value="DTDP-D-GLUCOSE 4,6-DEHYDRATASE-RELATED"/>
    <property type="match status" value="1"/>
</dbReference>
<keyword evidence="4" id="KW-1185">Reference proteome</keyword>
<sequence>MDWGKKRILVTGAGGFIGSHLSETLTKAGAEVRAFVRYNSANGRGNLADLDNSLLREIEIVAGDLRDAEAVARAVSGCDLVFHLAALVGIPYSFRNPREVVETNIMGTLNVLTAARDHQVSRLIHTSTSEVYGSARYVPMDEAHPLQGQSPYAASKIGADKLAESFYDTYELPVVTVRPFNSYGPRQSARAVIPTIITQALAGLEIRLGSVDTKRDFTFVSDTVAGFMKAAQAEEALGRVINIGSGREVAIGELAQRVVAAIAGSGPVVHDEMRLRPGRSEVNRLVADNRLAKELLAWEPQVGLDEGIRRTTAWIMAHFERYEQGKYQI</sequence>
<dbReference type="InterPro" id="IPR045869">
    <property type="entry name" value="Arna-like_SDR_e"/>
</dbReference>
<feature type="domain" description="NAD(P)-binding" evidence="1">
    <location>
        <begin position="9"/>
        <end position="311"/>
    </location>
</feature>
<evidence type="ECO:0000313" key="2">
    <source>
        <dbReference type="EMBL" id="CAA7600333.1"/>
    </source>
</evidence>
<dbReference type="KEGG" id="aacx:DEACI_0986"/>
<dbReference type="AlphaFoldDB" id="A0A8S0VW22"/>
<dbReference type="Proteomes" id="UP000836597">
    <property type="component" value="Chromosome"/>
</dbReference>
<protein>
    <submittedName>
        <fullName evidence="2">GDP-mannose 4,6 dehydratase</fullName>
    </submittedName>
    <submittedName>
        <fullName evidence="3">dTDP-D-glucose 4,6-dehydratase</fullName>
    </submittedName>
</protein>
<dbReference type="Pfam" id="PF16363">
    <property type="entry name" value="GDP_Man_Dehyd"/>
    <property type="match status" value="1"/>
</dbReference>
<dbReference type="SUPFAM" id="SSF51735">
    <property type="entry name" value="NAD(P)-binding Rossmann-fold domains"/>
    <property type="match status" value="1"/>
</dbReference>